<protein>
    <submittedName>
        <fullName evidence="2">Amidophosphoribosyltransferase</fullName>
        <ecNumber evidence="2">2.4.2.14</ecNumber>
    </submittedName>
</protein>
<sequence>MLTLEEMTSLIQCHALVFQTLEDLKAACIEAADGKSQVKDFEVGVFCGQYKTPVPPEYFERSSRLQGNKKRKSMAITDEEGDDGAILVASSGPVNMSVP</sequence>
<organism evidence="2 3">
    <name type="scientific">Neonectria punicea</name>
    <dbReference type="NCBI Taxonomy" id="979145"/>
    <lineage>
        <taxon>Eukaryota</taxon>
        <taxon>Fungi</taxon>
        <taxon>Dikarya</taxon>
        <taxon>Ascomycota</taxon>
        <taxon>Pezizomycotina</taxon>
        <taxon>Sordariomycetes</taxon>
        <taxon>Hypocreomycetidae</taxon>
        <taxon>Hypocreales</taxon>
        <taxon>Nectriaceae</taxon>
        <taxon>Neonectria</taxon>
    </lineage>
</organism>
<gene>
    <name evidence="2" type="primary">ADE4</name>
    <name evidence="2" type="ORF">QQX98_005978</name>
</gene>
<dbReference type="EC" id="2.4.2.14" evidence="2"/>
<name>A0ABR1H2Q0_9HYPO</name>
<keyword evidence="2" id="KW-0328">Glycosyltransferase</keyword>
<reference evidence="2 3" key="1">
    <citation type="journal article" date="2025" name="Microbiol. Resour. Announc.">
        <title>Draft genome sequences for Neonectria magnoliae and Neonectria punicea, canker pathogens of Liriodendron tulipifera and Acer saccharum in West Virginia.</title>
        <authorList>
            <person name="Petronek H.M."/>
            <person name="Kasson M.T."/>
            <person name="Metheny A.M."/>
            <person name="Stauder C.M."/>
            <person name="Lovett B."/>
            <person name="Lynch S.C."/>
            <person name="Garnas J.R."/>
            <person name="Kasson L.R."/>
            <person name="Stajich J.E."/>
        </authorList>
    </citation>
    <scope>NUCLEOTIDE SEQUENCE [LARGE SCALE GENOMIC DNA]</scope>
    <source>
        <strain evidence="2 3">NRRL 64653</strain>
    </source>
</reference>
<dbReference type="Proteomes" id="UP001498476">
    <property type="component" value="Unassembled WGS sequence"/>
</dbReference>
<comment type="caution">
    <text evidence="2">The sequence shown here is derived from an EMBL/GenBank/DDBJ whole genome shotgun (WGS) entry which is preliminary data.</text>
</comment>
<accession>A0ABR1H2Q0</accession>
<keyword evidence="3" id="KW-1185">Reference proteome</keyword>
<evidence type="ECO:0000313" key="3">
    <source>
        <dbReference type="Proteomes" id="UP001498476"/>
    </source>
</evidence>
<proteinExistence type="predicted"/>
<feature type="region of interest" description="Disordered" evidence="1">
    <location>
        <begin position="69"/>
        <end position="99"/>
    </location>
</feature>
<evidence type="ECO:0000256" key="1">
    <source>
        <dbReference type="SAM" id="MobiDB-lite"/>
    </source>
</evidence>
<evidence type="ECO:0000313" key="2">
    <source>
        <dbReference type="EMBL" id="KAK7415334.1"/>
    </source>
</evidence>
<keyword evidence="2" id="KW-0808">Transferase</keyword>
<dbReference type="GO" id="GO:0004044">
    <property type="term" value="F:amidophosphoribosyltransferase activity"/>
    <property type="evidence" value="ECO:0007669"/>
    <property type="project" value="UniProtKB-EC"/>
</dbReference>
<dbReference type="EMBL" id="JAZAVJ010000085">
    <property type="protein sequence ID" value="KAK7415334.1"/>
    <property type="molecule type" value="Genomic_DNA"/>
</dbReference>